<accession>A0ABP7BIL6</accession>
<sequence length="530" mass="55216">MPTFDLLLRGGFVLDGTGGPGRHADVGVLDGRIAAVLPATADATAAEVLDCAGLAVAPGFIDLHSHADLSITHSPAAESCLRQGVTTLVTGNCGISPFPTVPDAPGSQGGGASASGPWPDFGAFAAAVEASGPAVNIAALVGHGALRGAAVGAERRKATGEEVARMRRLLAEAVHQGVFGLSTGLVYAPGSFADAGEITALAAEARQHGLLYSTHMRDEGDRLIEAVEEALNTAESTGVRLQISHLKAMAPANHGKVREALRLIDAARAEGLDVACDVYPYTASSTWLTARLPDWAMDGGPQALLGRLRDPQARQAIAADLRARAGRTFRPEATVLATMPEGRYSRWTGETLQRLADAEGIDPAEAVLAVLEAHRADVVIVNHAMAQDDVDTVLCHPTSAVVSDGWTLDVSVGGYHHPRNFGAFARALALSRDRGLLRLPEVVRKMTALPAARLGLADRGVLTESARADLAVFDPERVADTATYAAPLSYATGVRHVVVNGRPVVRDSVVTGQRPGRVLRRVRTAASAAG</sequence>
<dbReference type="SUPFAM" id="SSF51338">
    <property type="entry name" value="Composite domain of metallo-dependent hydrolases"/>
    <property type="match status" value="1"/>
</dbReference>
<dbReference type="Pfam" id="PF07969">
    <property type="entry name" value="Amidohydro_3"/>
    <property type="match status" value="1"/>
</dbReference>
<gene>
    <name evidence="2" type="ORF">GCM10022224_024570</name>
</gene>
<keyword evidence="3" id="KW-1185">Reference proteome</keyword>
<dbReference type="RefSeq" id="WP_344876212.1">
    <property type="nucleotide sequence ID" value="NZ_BAAAZP010000044.1"/>
</dbReference>
<dbReference type="Gene3D" id="2.30.40.10">
    <property type="entry name" value="Urease, subunit C, domain 1"/>
    <property type="match status" value="1"/>
</dbReference>
<evidence type="ECO:0000313" key="2">
    <source>
        <dbReference type="EMBL" id="GAA3660305.1"/>
    </source>
</evidence>
<dbReference type="PANTHER" id="PTHR11647:SF1">
    <property type="entry name" value="COLLAPSIN RESPONSE MEDIATOR PROTEIN"/>
    <property type="match status" value="1"/>
</dbReference>
<protein>
    <submittedName>
        <fullName evidence="2">D-aminoacylase</fullName>
    </submittedName>
</protein>
<dbReference type="Proteomes" id="UP001500902">
    <property type="component" value="Unassembled WGS sequence"/>
</dbReference>
<dbReference type="InterPro" id="IPR013108">
    <property type="entry name" value="Amidohydro_3"/>
</dbReference>
<organism evidence="2 3">
    <name type="scientific">Nonomuraea antimicrobica</name>
    <dbReference type="NCBI Taxonomy" id="561173"/>
    <lineage>
        <taxon>Bacteria</taxon>
        <taxon>Bacillati</taxon>
        <taxon>Actinomycetota</taxon>
        <taxon>Actinomycetes</taxon>
        <taxon>Streptosporangiales</taxon>
        <taxon>Streptosporangiaceae</taxon>
        <taxon>Nonomuraea</taxon>
    </lineage>
</organism>
<dbReference type="PANTHER" id="PTHR11647">
    <property type="entry name" value="HYDRANTOINASE/DIHYDROPYRIMIDINASE FAMILY MEMBER"/>
    <property type="match status" value="1"/>
</dbReference>
<proteinExistence type="predicted"/>
<feature type="domain" description="Amidohydrolase 3" evidence="1">
    <location>
        <begin position="47"/>
        <end position="505"/>
    </location>
</feature>
<dbReference type="Gene3D" id="3.20.20.140">
    <property type="entry name" value="Metal-dependent hydrolases"/>
    <property type="match status" value="1"/>
</dbReference>
<dbReference type="CDD" id="cd01297">
    <property type="entry name" value="D-aminoacylase"/>
    <property type="match status" value="1"/>
</dbReference>
<comment type="caution">
    <text evidence="2">The sequence shown here is derived from an EMBL/GenBank/DDBJ whole genome shotgun (WGS) entry which is preliminary data.</text>
</comment>
<dbReference type="Gene3D" id="3.30.1490.130">
    <property type="entry name" value="D-aminoacylase. Domain 3"/>
    <property type="match status" value="1"/>
</dbReference>
<dbReference type="EMBL" id="BAAAZP010000044">
    <property type="protein sequence ID" value="GAA3660305.1"/>
    <property type="molecule type" value="Genomic_DNA"/>
</dbReference>
<evidence type="ECO:0000313" key="3">
    <source>
        <dbReference type="Proteomes" id="UP001500902"/>
    </source>
</evidence>
<dbReference type="InterPro" id="IPR023100">
    <property type="entry name" value="D-aminoacylase_insert_dom_sf"/>
</dbReference>
<reference evidence="3" key="1">
    <citation type="journal article" date="2019" name="Int. J. Syst. Evol. Microbiol.">
        <title>The Global Catalogue of Microorganisms (GCM) 10K type strain sequencing project: providing services to taxonomists for standard genome sequencing and annotation.</title>
        <authorList>
            <consortium name="The Broad Institute Genomics Platform"/>
            <consortium name="The Broad Institute Genome Sequencing Center for Infectious Disease"/>
            <person name="Wu L."/>
            <person name="Ma J."/>
        </authorList>
    </citation>
    <scope>NUCLEOTIDE SEQUENCE [LARGE SCALE GENOMIC DNA]</scope>
    <source>
        <strain evidence="3">JCM 16904</strain>
    </source>
</reference>
<name>A0ABP7BIL6_9ACTN</name>
<dbReference type="InterPro" id="IPR050378">
    <property type="entry name" value="Metallo-dep_Hydrolases_sf"/>
</dbReference>
<evidence type="ECO:0000259" key="1">
    <source>
        <dbReference type="Pfam" id="PF07969"/>
    </source>
</evidence>
<dbReference type="SUPFAM" id="SSF51556">
    <property type="entry name" value="Metallo-dependent hydrolases"/>
    <property type="match status" value="1"/>
</dbReference>
<dbReference type="InterPro" id="IPR011059">
    <property type="entry name" value="Metal-dep_hydrolase_composite"/>
</dbReference>
<dbReference type="InterPro" id="IPR032466">
    <property type="entry name" value="Metal_Hydrolase"/>
</dbReference>